<protein>
    <submittedName>
        <fullName evidence="12">Myelin regulatory factor</fullName>
    </submittedName>
</protein>
<dbReference type="CDD" id="cd22541">
    <property type="entry name" value="SP5_N"/>
    <property type="match status" value="1"/>
</dbReference>
<evidence type="ECO:0000256" key="4">
    <source>
        <dbReference type="ARBA" id="ARBA00022989"/>
    </source>
</evidence>
<dbReference type="Pfam" id="PF13888">
    <property type="entry name" value="MRF_C2"/>
    <property type="match status" value="1"/>
</dbReference>
<keyword evidence="4 9" id="KW-1133">Transmembrane helix</keyword>
<dbReference type="Pfam" id="PF05224">
    <property type="entry name" value="NDT80_PhoG"/>
    <property type="match status" value="1"/>
</dbReference>
<dbReference type="Pfam" id="PF13884">
    <property type="entry name" value="Peptidase_S74"/>
    <property type="match status" value="1"/>
</dbReference>
<dbReference type="GO" id="GO:0005634">
    <property type="term" value="C:nucleus"/>
    <property type="evidence" value="ECO:0007669"/>
    <property type="project" value="TreeGrafter"/>
</dbReference>
<evidence type="ECO:0000256" key="6">
    <source>
        <dbReference type="ARBA" id="ARBA00023136"/>
    </source>
</evidence>
<evidence type="ECO:0000256" key="9">
    <source>
        <dbReference type="SAM" id="Phobius"/>
    </source>
</evidence>
<dbReference type="SUPFAM" id="SSF49417">
    <property type="entry name" value="p53-like transcription factors"/>
    <property type="match status" value="1"/>
</dbReference>
<dbReference type="GO" id="GO:0006357">
    <property type="term" value="P:regulation of transcription by RNA polymerase II"/>
    <property type="evidence" value="ECO:0007669"/>
    <property type="project" value="UniProtKB-ARBA"/>
</dbReference>
<dbReference type="InterPro" id="IPR026932">
    <property type="entry name" value="MYRF_ICA"/>
</dbReference>
<evidence type="ECO:0000256" key="5">
    <source>
        <dbReference type="ARBA" id="ARBA00023125"/>
    </source>
</evidence>
<dbReference type="InterPro" id="IPR037141">
    <property type="entry name" value="NDT80_DNA-bd_dom_sf"/>
</dbReference>
<evidence type="ECO:0000313" key="12">
    <source>
        <dbReference type="EMBL" id="GIY45111.1"/>
    </source>
</evidence>
<dbReference type="InterPro" id="IPR030392">
    <property type="entry name" value="S74_ICA"/>
</dbReference>
<feature type="transmembrane region" description="Helical" evidence="9">
    <location>
        <begin position="757"/>
        <end position="782"/>
    </location>
</feature>
<feature type="domain" description="Peptidase S74" evidence="11">
    <location>
        <begin position="578"/>
        <end position="687"/>
    </location>
</feature>
<feature type="domain" description="NDT80" evidence="10">
    <location>
        <begin position="278"/>
        <end position="532"/>
    </location>
</feature>
<sequence length="1241" mass="139274">MLYSQKAKHSLHCPGRGDFSGIDNEALDFADLEDYLNNDSDKTGSYFQSELIGNSTKICDYPLKSQKAVTTINGNLTHFNNHFTNGNPTLPPVINIGREANAIPRLNTLNKANQNINVNLPESPPDSGSEPPFSPTLTDNSLNGNEGHPQIPTMMQASGDIKYMGYSNTQPLKHLSETSLTLTPPLQLPNQPQAVQASIPQHSGVSQTLSAVPSQSASVGSMLSHLQHPINTLTSGLSLQQQTLGPPSHLTSLYDTNEDFLCDSLDNSNNSHKKRKLNESHKNVVNNNLLNGIMNVKQETGGISPEPHANTPVLSTTDDEYSFDFSGPDGSGMFLDSAYQCIRFQPFQQNTWAILCDHTLKELPPPNYRVDADKGFNFSNADDAFVCQKKNHFQVTVHVQLIGEPHYVKTPDGVKKIDNFFLHFNGAKVESPNQTIKVEQSQSDRSKRPFHPVRLDLIPDQVSKTTVGRLHFSETTSNNMRKKGKPNPDQRYFYLVVSLCVASGDLNYTVIAHASERIIVRASNPGQFENDMELSWQRGQLADSIYHAGRVGINTDRPDEALVIHGNMKVTGHIVQPSDVRAKTNVQEVDTKEQLKNVANMRIVRYQYLPEFANHIGLNENPTSTGVIAQEVQTLIPDAVQEAGDVVLSDGRNIKNFLVVNKERIFMENIGAVKELCKVTDNLGTRIDELEKVNKKLASQKIKRLDSLKSTSSGSTITSHTSSFKSSKKLPHHHYQYRRAPSRKACKNEHFICNNTYFQYLVVVLIFIMAFCVIAMASLYFFEWSKRQVPNNSVIVRERTVFNVTNFKAESPQPFLEFDKLKSSFENSIAVQESKKETKILENGRTIPNRRLTTPRYTTPSSEVSPMLNTAMSSRFGLANSPTSVPILKPRAIGIPTHCHFRHRSEANCDIYCCSADNPQKSFLTDNEDLSYPAMDAIDNIDPDLRSYDFSDPQVNEDSSLEKDVYNTHVETETVPSRTEADYALSTDRPIPNSEGEMSSEIEALENDENPIHQNQLKPIRDLIINTQRVKFMAEKNVTEDINGAELGKEPIPAQYDQKLKNILKGDKLLFQTDKRVRRGTKPFSRKDLPKAIDSLRLLEINTTIGKEFCSTLRCAHRTGPRFDYLIPVSKYMTEEYITLQFNLAVPLIVDHCQPDSKPTACSISQSEAGDLPHDYIREQNLTEEVDPSWRLPVGLYMRSTYRFRIQARTVVSDNPCSLSAAELGHSFIEFILVFQRTCEK</sequence>
<organism evidence="12 13">
    <name type="scientific">Caerostris darwini</name>
    <dbReference type="NCBI Taxonomy" id="1538125"/>
    <lineage>
        <taxon>Eukaryota</taxon>
        <taxon>Metazoa</taxon>
        <taxon>Ecdysozoa</taxon>
        <taxon>Arthropoda</taxon>
        <taxon>Chelicerata</taxon>
        <taxon>Arachnida</taxon>
        <taxon>Araneae</taxon>
        <taxon>Araneomorphae</taxon>
        <taxon>Entelegynae</taxon>
        <taxon>Araneoidea</taxon>
        <taxon>Araneidae</taxon>
        <taxon>Caerostris</taxon>
    </lineage>
</organism>
<proteinExistence type="inferred from homology"/>
<dbReference type="InterPro" id="IPR008967">
    <property type="entry name" value="p53-like_TF_DNA-bd_sf"/>
</dbReference>
<evidence type="ECO:0000256" key="1">
    <source>
        <dbReference type="ARBA" id="ARBA00004167"/>
    </source>
</evidence>
<keyword evidence="13" id="KW-1185">Reference proteome</keyword>
<dbReference type="Pfam" id="PF13887">
    <property type="entry name" value="MYRF_ICA"/>
    <property type="match status" value="1"/>
</dbReference>
<reference evidence="12 13" key="1">
    <citation type="submission" date="2021-06" db="EMBL/GenBank/DDBJ databases">
        <title>Caerostris darwini draft genome.</title>
        <authorList>
            <person name="Kono N."/>
            <person name="Arakawa K."/>
        </authorList>
    </citation>
    <scope>NUCLEOTIDE SEQUENCE [LARGE SCALE GENOMIC DNA]</scope>
</reference>
<dbReference type="GO" id="GO:0043565">
    <property type="term" value="F:sequence-specific DNA binding"/>
    <property type="evidence" value="ECO:0007669"/>
    <property type="project" value="TreeGrafter"/>
</dbReference>
<dbReference type="PANTHER" id="PTHR13029">
    <property type="match status" value="1"/>
</dbReference>
<feature type="DNA-binding region" description="NDT80" evidence="7">
    <location>
        <begin position="278"/>
        <end position="532"/>
    </location>
</feature>
<dbReference type="PANTHER" id="PTHR13029:SF18">
    <property type="entry name" value="MYELIN REGULATORY FACTOR HOMOLOG 1"/>
    <property type="match status" value="1"/>
</dbReference>
<gene>
    <name evidence="12" type="primary">myrf</name>
    <name evidence="12" type="ORF">CDAR_298331</name>
</gene>
<dbReference type="EMBL" id="BPLQ01009592">
    <property type="protein sequence ID" value="GIY45111.1"/>
    <property type="molecule type" value="Genomic_DNA"/>
</dbReference>
<dbReference type="AlphaFoldDB" id="A0AAV4TI32"/>
<feature type="compositionally biased region" description="Low complexity" evidence="8">
    <location>
        <begin position="710"/>
        <end position="725"/>
    </location>
</feature>
<comment type="subcellular location">
    <subcellularLocation>
        <location evidence="1">Membrane</location>
        <topology evidence="1">Single-pass membrane protein</topology>
    </subcellularLocation>
</comment>
<dbReference type="Proteomes" id="UP001054837">
    <property type="component" value="Unassembled WGS sequence"/>
</dbReference>
<dbReference type="GO" id="GO:0016540">
    <property type="term" value="P:protein autoprocessing"/>
    <property type="evidence" value="ECO:0007669"/>
    <property type="project" value="InterPro"/>
</dbReference>
<keyword evidence="6 9" id="KW-0472">Membrane</keyword>
<keyword evidence="5 7" id="KW-0238">DNA-binding</keyword>
<evidence type="ECO:0000256" key="2">
    <source>
        <dbReference type="ARBA" id="ARBA00008221"/>
    </source>
</evidence>
<feature type="region of interest" description="Disordered" evidence="8">
    <location>
        <begin position="116"/>
        <end position="153"/>
    </location>
</feature>
<evidence type="ECO:0000313" key="13">
    <source>
        <dbReference type="Proteomes" id="UP001054837"/>
    </source>
</evidence>
<dbReference type="InterPro" id="IPR024061">
    <property type="entry name" value="NDT80_DNA-bd_dom"/>
</dbReference>
<dbReference type="InterPro" id="IPR025719">
    <property type="entry name" value="MYRF_C2"/>
</dbReference>
<dbReference type="PROSITE" id="PS51688">
    <property type="entry name" value="ICA"/>
    <property type="match status" value="1"/>
</dbReference>
<dbReference type="FunFam" id="2.60.40.1390:FF:000004">
    <property type="entry name" value="Myelin regulatory factor"/>
    <property type="match status" value="1"/>
</dbReference>
<evidence type="ECO:0000259" key="11">
    <source>
        <dbReference type="PROSITE" id="PS51688"/>
    </source>
</evidence>
<name>A0AAV4TI32_9ARAC</name>
<accession>A0AAV4TI32</accession>
<evidence type="ECO:0000256" key="7">
    <source>
        <dbReference type="PROSITE-ProRule" id="PRU00850"/>
    </source>
</evidence>
<dbReference type="PROSITE" id="PS51517">
    <property type="entry name" value="NDT80"/>
    <property type="match status" value="1"/>
</dbReference>
<comment type="caution">
    <text evidence="12">The sequence shown here is derived from an EMBL/GenBank/DDBJ whole genome shotgun (WGS) entry which is preliminary data.</text>
</comment>
<evidence type="ECO:0000259" key="10">
    <source>
        <dbReference type="PROSITE" id="PS51517"/>
    </source>
</evidence>
<evidence type="ECO:0000256" key="8">
    <source>
        <dbReference type="SAM" id="MobiDB-lite"/>
    </source>
</evidence>
<dbReference type="GO" id="GO:0005789">
    <property type="term" value="C:endoplasmic reticulum membrane"/>
    <property type="evidence" value="ECO:0007669"/>
    <property type="project" value="TreeGrafter"/>
</dbReference>
<dbReference type="Gene3D" id="2.60.40.1390">
    <property type="entry name" value="NDT80 DNA-binding domain"/>
    <property type="match status" value="1"/>
</dbReference>
<keyword evidence="3 9" id="KW-0812">Transmembrane</keyword>
<dbReference type="GO" id="GO:0003700">
    <property type="term" value="F:DNA-binding transcription factor activity"/>
    <property type="evidence" value="ECO:0007669"/>
    <property type="project" value="UniProtKB-UniRule"/>
</dbReference>
<comment type="similarity">
    <text evidence="2">Belongs to the MRF family.</text>
</comment>
<feature type="region of interest" description="Disordered" evidence="8">
    <location>
        <begin position="710"/>
        <end position="731"/>
    </location>
</feature>
<dbReference type="GO" id="GO:0045893">
    <property type="term" value="P:positive regulation of DNA-templated transcription"/>
    <property type="evidence" value="ECO:0007669"/>
    <property type="project" value="TreeGrafter"/>
</dbReference>
<dbReference type="InterPro" id="IPR051577">
    <property type="entry name" value="MRF-like"/>
</dbReference>
<evidence type="ECO:0000256" key="3">
    <source>
        <dbReference type="ARBA" id="ARBA00022692"/>
    </source>
</evidence>